<evidence type="ECO:0000256" key="4">
    <source>
        <dbReference type="ARBA" id="ARBA00022692"/>
    </source>
</evidence>
<evidence type="ECO:0000256" key="7">
    <source>
        <dbReference type="SAM" id="MobiDB-lite"/>
    </source>
</evidence>
<feature type="transmembrane region" description="Helical" evidence="8">
    <location>
        <begin position="140"/>
        <end position="168"/>
    </location>
</feature>
<dbReference type="PANTHER" id="PTHR42709">
    <property type="entry name" value="ALKALINE PHOSPHATASE LIKE PROTEIN"/>
    <property type="match status" value="1"/>
</dbReference>
<evidence type="ECO:0000256" key="1">
    <source>
        <dbReference type="ARBA" id="ARBA00004651"/>
    </source>
</evidence>
<evidence type="ECO:0000256" key="3">
    <source>
        <dbReference type="ARBA" id="ARBA00022475"/>
    </source>
</evidence>
<evidence type="ECO:0000256" key="5">
    <source>
        <dbReference type="ARBA" id="ARBA00022989"/>
    </source>
</evidence>
<keyword evidence="3" id="KW-1003">Cell membrane</keyword>
<dbReference type="InterPro" id="IPR032816">
    <property type="entry name" value="VTT_dom"/>
</dbReference>
<evidence type="ECO:0000256" key="8">
    <source>
        <dbReference type="SAM" id="Phobius"/>
    </source>
</evidence>
<accession>A0ABS7QBC4</accession>
<evidence type="ECO:0000256" key="6">
    <source>
        <dbReference type="ARBA" id="ARBA00023136"/>
    </source>
</evidence>
<evidence type="ECO:0000313" key="11">
    <source>
        <dbReference type="Proteomes" id="UP000778578"/>
    </source>
</evidence>
<dbReference type="InterPro" id="IPR051311">
    <property type="entry name" value="DedA_domain"/>
</dbReference>
<feature type="region of interest" description="Disordered" evidence="7">
    <location>
        <begin position="74"/>
        <end position="97"/>
    </location>
</feature>
<keyword evidence="4 8" id="KW-0812">Transmembrane</keyword>
<gene>
    <name evidence="10" type="ORF">K7862_21335</name>
</gene>
<feature type="transmembrane region" description="Helical" evidence="8">
    <location>
        <begin position="241"/>
        <end position="259"/>
    </location>
</feature>
<sequence length="306" mass="33246">MRSSPGVGGSASGAAGPGRGLRPDAQPRPITSTWQAHVAVLRAGRRRPRRWLLRGDDLLNSCFWGTPAGHRKLSRSRLRRQPRVNDALRRRGGRGRPLSAPPLPGVLGDLAPVLNHWGYWAVGGLIFVEDFGVPAPGETILIAAALYAGAGQLNIAAVIAIGIVAAILGDNVGYLIGRTGGHTLVLRYGKYILLTPERFEKAEGFFTRHGGKVVTIARFVEGLRQANGIIAGTTRMPWRRFLFFNTLGAALWVGLWAGIGYAAGDHITTLYRQINRYSLYLLVAAGLVVAALIVRRLLRRRRTAEE</sequence>
<evidence type="ECO:0000313" key="10">
    <source>
        <dbReference type="EMBL" id="MBY8880156.1"/>
    </source>
</evidence>
<keyword evidence="5 8" id="KW-1133">Transmembrane helix</keyword>
<comment type="caution">
    <text evidence="10">The sequence shown here is derived from an EMBL/GenBank/DDBJ whole genome shotgun (WGS) entry which is preliminary data.</text>
</comment>
<feature type="domain" description="VTT" evidence="9">
    <location>
        <begin position="136"/>
        <end position="261"/>
    </location>
</feature>
<feature type="compositionally biased region" description="Gly residues" evidence="7">
    <location>
        <begin position="1"/>
        <end position="19"/>
    </location>
</feature>
<evidence type="ECO:0000256" key="2">
    <source>
        <dbReference type="ARBA" id="ARBA00010792"/>
    </source>
</evidence>
<protein>
    <submittedName>
        <fullName evidence="10">DedA family protein</fullName>
    </submittedName>
</protein>
<name>A0ABS7QBC4_9ACTN</name>
<proteinExistence type="inferred from homology"/>
<dbReference type="Pfam" id="PF09335">
    <property type="entry name" value="VTT_dom"/>
    <property type="match status" value="1"/>
</dbReference>
<keyword evidence="6 8" id="KW-0472">Membrane</keyword>
<evidence type="ECO:0000259" key="9">
    <source>
        <dbReference type="Pfam" id="PF09335"/>
    </source>
</evidence>
<dbReference type="PANTHER" id="PTHR42709:SF6">
    <property type="entry name" value="UNDECAPRENYL PHOSPHATE TRANSPORTER A"/>
    <property type="match status" value="1"/>
</dbReference>
<comment type="similarity">
    <text evidence="2">Belongs to the DedA family.</text>
</comment>
<dbReference type="EMBL" id="JAINZZ010000027">
    <property type="protein sequence ID" value="MBY8880156.1"/>
    <property type="molecule type" value="Genomic_DNA"/>
</dbReference>
<feature type="region of interest" description="Disordered" evidence="7">
    <location>
        <begin position="1"/>
        <end position="29"/>
    </location>
</feature>
<feature type="transmembrane region" description="Helical" evidence="8">
    <location>
        <begin position="279"/>
        <end position="298"/>
    </location>
</feature>
<comment type="subcellular location">
    <subcellularLocation>
        <location evidence="1">Cell membrane</location>
        <topology evidence="1">Multi-pass membrane protein</topology>
    </subcellularLocation>
</comment>
<dbReference type="Proteomes" id="UP000778578">
    <property type="component" value="Unassembled WGS sequence"/>
</dbReference>
<reference evidence="10 11" key="1">
    <citation type="submission" date="2021-08" db="EMBL/GenBank/DDBJ databases">
        <title>WGS of actinomycetes from Thailand.</title>
        <authorList>
            <person name="Thawai C."/>
        </authorList>
    </citation>
    <scope>NUCLEOTIDE SEQUENCE [LARGE SCALE GENOMIC DNA]</scope>
    <source>
        <strain evidence="10 11">PLK6-54</strain>
    </source>
</reference>
<organism evidence="10 11">
    <name type="scientific">Actinacidiphila acidipaludis</name>
    <dbReference type="NCBI Taxonomy" id="2873382"/>
    <lineage>
        <taxon>Bacteria</taxon>
        <taxon>Bacillati</taxon>
        <taxon>Actinomycetota</taxon>
        <taxon>Actinomycetes</taxon>
        <taxon>Kitasatosporales</taxon>
        <taxon>Streptomycetaceae</taxon>
        <taxon>Actinacidiphila</taxon>
    </lineage>
</organism>
<keyword evidence="11" id="KW-1185">Reference proteome</keyword>